<reference evidence="2" key="1">
    <citation type="journal article" date="2014" name="Front. Microbiol.">
        <title>High frequency of phylogenetically diverse reductive dehalogenase-homologous genes in deep subseafloor sedimentary metagenomes.</title>
        <authorList>
            <person name="Kawai M."/>
            <person name="Futagami T."/>
            <person name="Toyoda A."/>
            <person name="Takaki Y."/>
            <person name="Nishi S."/>
            <person name="Hori S."/>
            <person name="Arai W."/>
            <person name="Tsubouchi T."/>
            <person name="Morono Y."/>
            <person name="Uchiyama I."/>
            <person name="Ito T."/>
            <person name="Fujiyama A."/>
            <person name="Inagaki F."/>
            <person name="Takami H."/>
        </authorList>
    </citation>
    <scope>NUCLEOTIDE SEQUENCE</scope>
    <source>
        <strain evidence="2">Expedition CK06-06</strain>
    </source>
</reference>
<dbReference type="EMBL" id="BARV01012536">
    <property type="protein sequence ID" value="GAI04878.1"/>
    <property type="molecule type" value="Genomic_DNA"/>
</dbReference>
<protein>
    <recommendedName>
        <fullName evidence="3">Aminotransferase class III-fold pyridoxal phosphate-dependent enzyme</fullName>
    </recommendedName>
</protein>
<accession>X1KE03</accession>
<organism evidence="2">
    <name type="scientific">marine sediment metagenome</name>
    <dbReference type="NCBI Taxonomy" id="412755"/>
    <lineage>
        <taxon>unclassified sequences</taxon>
        <taxon>metagenomes</taxon>
        <taxon>ecological metagenomes</taxon>
    </lineage>
</organism>
<evidence type="ECO:0008006" key="3">
    <source>
        <dbReference type="Google" id="ProtNLM"/>
    </source>
</evidence>
<sequence>MSMQIDLKELGEGRKYLLSGSVGGELPLLLVNGKGSVVKDINDKEYIDCTSQAWSYNVGFSHPKVIEAAIEQIKHGLTHCRTSFETIPKLRLLK</sequence>
<dbReference type="InterPro" id="IPR015422">
    <property type="entry name" value="PyrdxlP-dep_Trfase_small"/>
</dbReference>
<dbReference type="Gene3D" id="3.40.640.10">
    <property type="entry name" value="Type I PLP-dependent aspartate aminotransferase-like (Major domain)"/>
    <property type="match status" value="1"/>
</dbReference>
<comment type="caution">
    <text evidence="2">The sequence shown here is derived from an EMBL/GenBank/DDBJ whole genome shotgun (WGS) entry which is preliminary data.</text>
</comment>
<keyword evidence="1" id="KW-0663">Pyridoxal phosphate</keyword>
<gene>
    <name evidence="2" type="ORF">S06H3_23163</name>
</gene>
<dbReference type="SUPFAM" id="SSF53383">
    <property type="entry name" value="PLP-dependent transferases"/>
    <property type="match status" value="1"/>
</dbReference>
<evidence type="ECO:0000313" key="2">
    <source>
        <dbReference type="EMBL" id="GAI04878.1"/>
    </source>
</evidence>
<proteinExistence type="predicted"/>
<dbReference type="InterPro" id="IPR015421">
    <property type="entry name" value="PyrdxlP-dep_Trfase_major"/>
</dbReference>
<dbReference type="InterPro" id="IPR005814">
    <property type="entry name" value="Aminotrans_3"/>
</dbReference>
<dbReference type="GO" id="GO:0008483">
    <property type="term" value="F:transaminase activity"/>
    <property type="evidence" value="ECO:0007669"/>
    <property type="project" value="InterPro"/>
</dbReference>
<dbReference type="Gene3D" id="3.90.1150.10">
    <property type="entry name" value="Aspartate Aminotransferase, domain 1"/>
    <property type="match status" value="1"/>
</dbReference>
<dbReference type="InterPro" id="IPR015424">
    <property type="entry name" value="PyrdxlP-dep_Trfase"/>
</dbReference>
<evidence type="ECO:0000256" key="1">
    <source>
        <dbReference type="ARBA" id="ARBA00022898"/>
    </source>
</evidence>
<dbReference type="AlphaFoldDB" id="X1KE03"/>
<dbReference type="GO" id="GO:0030170">
    <property type="term" value="F:pyridoxal phosphate binding"/>
    <property type="evidence" value="ECO:0007669"/>
    <property type="project" value="InterPro"/>
</dbReference>
<dbReference type="Pfam" id="PF00202">
    <property type="entry name" value="Aminotran_3"/>
    <property type="match status" value="1"/>
</dbReference>
<feature type="non-terminal residue" evidence="2">
    <location>
        <position position="94"/>
    </location>
</feature>
<name>X1KE03_9ZZZZ</name>